<organism evidence="15 16">
    <name type="scientific">Helobdella robusta</name>
    <name type="common">Californian leech</name>
    <dbReference type="NCBI Taxonomy" id="6412"/>
    <lineage>
        <taxon>Eukaryota</taxon>
        <taxon>Metazoa</taxon>
        <taxon>Spiralia</taxon>
        <taxon>Lophotrochozoa</taxon>
        <taxon>Annelida</taxon>
        <taxon>Clitellata</taxon>
        <taxon>Hirudinea</taxon>
        <taxon>Rhynchobdellida</taxon>
        <taxon>Glossiphoniidae</taxon>
        <taxon>Helobdella</taxon>
    </lineage>
</organism>
<dbReference type="InterPro" id="IPR027417">
    <property type="entry name" value="P-loop_NTPase"/>
</dbReference>
<feature type="region of interest" description="Disordered" evidence="10">
    <location>
        <begin position="1063"/>
        <end position="1091"/>
    </location>
</feature>
<evidence type="ECO:0000256" key="2">
    <source>
        <dbReference type="ARBA" id="ARBA00008792"/>
    </source>
</evidence>
<evidence type="ECO:0000256" key="6">
    <source>
        <dbReference type="ARBA" id="ARBA00022840"/>
    </source>
</evidence>
<dbReference type="Gene3D" id="1.25.40.20">
    <property type="entry name" value="Ankyrin repeat-containing domain"/>
    <property type="match status" value="1"/>
</dbReference>
<evidence type="ECO:0000256" key="7">
    <source>
        <dbReference type="ARBA" id="ARBA00022884"/>
    </source>
</evidence>
<dbReference type="Pfam" id="PF00023">
    <property type="entry name" value="Ank"/>
    <property type="match status" value="1"/>
</dbReference>
<dbReference type="SMART" id="SM00487">
    <property type="entry name" value="DEXDc"/>
    <property type="match status" value="1"/>
</dbReference>
<dbReference type="CTD" id="20195137"/>
<feature type="domain" description="Helicase C-terminal" evidence="13">
    <location>
        <begin position="608"/>
        <end position="773"/>
    </location>
</feature>
<keyword evidence="4" id="KW-0378">Hydrolase</keyword>
<feature type="compositionally biased region" description="Low complexity" evidence="10">
    <location>
        <begin position="1063"/>
        <end position="1072"/>
    </location>
</feature>
<keyword evidence="6" id="KW-0067">ATP-binding</keyword>
<feature type="region of interest" description="Disordered" evidence="10">
    <location>
        <begin position="1162"/>
        <end position="1194"/>
    </location>
</feature>
<keyword evidence="16" id="KW-1185">Reference proteome</keyword>
<dbReference type="KEGG" id="hro:HELRODRAFT_110038"/>
<feature type="repeat" description="ANK" evidence="9">
    <location>
        <begin position="504"/>
        <end position="536"/>
    </location>
</feature>
<dbReference type="Pfam" id="PF01424">
    <property type="entry name" value="R3H"/>
    <property type="match status" value="1"/>
</dbReference>
<name>T1EEY5_HELRO</name>
<keyword evidence="9" id="KW-0040">ANK repeat</keyword>
<dbReference type="CDD" id="cd18791">
    <property type="entry name" value="SF2_C_RHA"/>
    <property type="match status" value="1"/>
</dbReference>
<evidence type="ECO:0008006" key="17">
    <source>
        <dbReference type="Google" id="ProtNLM"/>
    </source>
</evidence>
<dbReference type="HOGENOM" id="CLU_001832_1_6_1"/>
<feature type="region of interest" description="Disordered" evidence="10">
    <location>
        <begin position="1"/>
        <end position="27"/>
    </location>
</feature>
<dbReference type="Pfam" id="PF00270">
    <property type="entry name" value="DEAD"/>
    <property type="match status" value="1"/>
</dbReference>
<dbReference type="GO" id="GO:0004386">
    <property type="term" value="F:helicase activity"/>
    <property type="evidence" value="ECO:0000318"/>
    <property type="project" value="GO_Central"/>
</dbReference>
<dbReference type="PROSITE" id="PS51192">
    <property type="entry name" value="HELICASE_ATP_BIND_1"/>
    <property type="match status" value="1"/>
</dbReference>
<evidence type="ECO:0000256" key="5">
    <source>
        <dbReference type="ARBA" id="ARBA00022806"/>
    </source>
</evidence>
<dbReference type="GO" id="GO:0005524">
    <property type="term" value="F:ATP binding"/>
    <property type="evidence" value="ECO:0007669"/>
    <property type="project" value="UniProtKB-KW"/>
</dbReference>
<evidence type="ECO:0000256" key="9">
    <source>
        <dbReference type="PROSITE-ProRule" id="PRU00023"/>
    </source>
</evidence>
<feature type="compositionally biased region" description="Low complexity" evidence="10">
    <location>
        <begin position="402"/>
        <end position="420"/>
    </location>
</feature>
<dbReference type="Pfam" id="PF07717">
    <property type="entry name" value="OB_NTP_bind"/>
    <property type="match status" value="1"/>
</dbReference>
<evidence type="ECO:0000256" key="3">
    <source>
        <dbReference type="ARBA" id="ARBA00022741"/>
    </source>
</evidence>
<dbReference type="SUPFAM" id="SSF82708">
    <property type="entry name" value="R3H domain"/>
    <property type="match status" value="1"/>
</dbReference>
<reference evidence="15" key="3">
    <citation type="submission" date="2015-06" db="UniProtKB">
        <authorList>
            <consortium name="EnsemblMetazoa"/>
        </authorList>
    </citation>
    <scope>IDENTIFICATION</scope>
</reference>
<feature type="region of interest" description="Disordered" evidence="10">
    <location>
        <begin position="401"/>
        <end position="420"/>
    </location>
</feature>
<dbReference type="GeneID" id="20195137"/>
<dbReference type="SUPFAM" id="SSF52540">
    <property type="entry name" value="P-loop containing nucleoside triphosphate hydrolases"/>
    <property type="match status" value="2"/>
</dbReference>
<dbReference type="InterPro" id="IPR007502">
    <property type="entry name" value="Helicase-assoc_dom"/>
</dbReference>
<dbReference type="FunFam" id="3.40.50.300:FF:000284">
    <property type="entry name" value="probable ATP-dependent RNA helicase YTHDC2"/>
    <property type="match status" value="1"/>
</dbReference>
<evidence type="ECO:0000259" key="11">
    <source>
        <dbReference type="PROSITE" id="PS51061"/>
    </source>
</evidence>
<dbReference type="AlphaFoldDB" id="T1EEY5"/>
<evidence type="ECO:0000256" key="8">
    <source>
        <dbReference type="ARBA" id="ARBA00023242"/>
    </source>
</evidence>
<dbReference type="STRING" id="6412.T1EEY5"/>
<dbReference type="OMA" id="EWIKRAN"/>
<dbReference type="InterPro" id="IPR011545">
    <property type="entry name" value="DEAD/DEAH_box_helicase_dom"/>
</dbReference>
<dbReference type="Gene3D" id="3.40.50.300">
    <property type="entry name" value="P-loop containing nucleotide triphosphate hydrolases"/>
    <property type="match status" value="2"/>
</dbReference>
<keyword evidence="5" id="KW-0347">Helicase</keyword>
<dbReference type="PROSITE" id="PS50088">
    <property type="entry name" value="ANK_REPEAT"/>
    <property type="match status" value="1"/>
</dbReference>
<dbReference type="FunFam" id="1.20.120.1080:FF:000008">
    <property type="entry name" value="probable ATP-dependent RNA helicase YTHDC2"/>
    <property type="match status" value="1"/>
</dbReference>
<dbReference type="InterPro" id="IPR059023">
    <property type="entry name" value="RNA_hel_CTD"/>
</dbReference>
<dbReference type="InParanoid" id="T1EEY5"/>
<gene>
    <name evidence="15" type="primary">20195137</name>
    <name evidence="14" type="ORF">HELRODRAFT_110038</name>
</gene>
<dbReference type="SMART" id="SM00490">
    <property type="entry name" value="HELICc"/>
    <property type="match status" value="1"/>
</dbReference>
<evidence type="ECO:0000313" key="16">
    <source>
        <dbReference type="Proteomes" id="UP000015101"/>
    </source>
</evidence>
<reference evidence="16" key="1">
    <citation type="submission" date="2012-12" db="EMBL/GenBank/DDBJ databases">
        <authorList>
            <person name="Hellsten U."/>
            <person name="Grimwood J."/>
            <person name="Chapman J.A."/>
            <person name="Shapiro H."/>
            <person name="Aerts A."/>
            <person name="Otillar R.P."/>
            <person name="Terry A.Y."/>
            <person name="Boore J.L."/>
            <person name="Simakov O."/>
            <person name="Marletaz F."/>
            <person name="Cho S.-J."/>
            <person name="Edsinger-Gonzales E."/>
            <person name="Havlak P."/>
            <person name="Kuo D.-H."/>
            <person name="Larsson T."/>
            <person name="Lv J."/>
            <person name="Arendt D."/>
            <person name="Savage R."/>
            <person name="Osoegawa K."/>
            <person name="de Jong P."/>
            <person name="Lindberg D.R."/>
            <person name="Seaver E.C."/>
            <person name="Weisblat D.A."/>
            <person name="Putnam N.H."/>
            <person name="Grigoriev I.V."/>
            <person name="Rokhsar D.S."/>
        </authorList>
    </citation>
    <scope>NUCLEOTIDE SEQUENCE</scope>
</reference>
<dbReference type="InterPro" id="IPR001374">
    <property type="entry name" value="R3H_dom"/>
</dbReference>
<dbReference type="OrthoDB" id="6103986at2759"/>
<dbReference type="Pfam" id="PF04408">
    <property type="entry name" value="WHD_HA2"/>
    <property type="match status" value="1"/>
</dbReference>
<dbReference type="eggNOG" id="KOG0920">
    <property type="taxonomic scope" value="Eukaryota"/>
</dbReference>
<evidence type="ECO:0000256" key="1">
    <source>
        <dbReference type="ARBA" id="ARBA00004123"/>
    </source>
</evidence>
<dbReference type="Pfam" id="PF00271">
    <property type="entry name" value="Helicase_C"/>
    <property type="match status" value="1"/>
</dbReference>
<dbReference type="SMART" id="SM00847">
    <property type="entry name" value="HA2"/>
    <property type="match status" value="1"/>
</dbReference>
<feature type="domain" description="Helicase ATP-binding" evidence="12">
    <location>
        <begin position="201"/>
        <end position="367"/>
    </location>
</feature>
<dbReference type="SUPFAM" id="SSF48403">
    <property type="entry name" value="Ankyrin repeat"/>
    <property type="match status" value="1"/>
</dbReference>
<dbReference type="InterPro" id="IPR036770">
    <property type="entry name" value="Ankyrin_rpt-contain_sf"/>
</dbReference>
<protein>
    <recommendedName>
        <fullName evidence="17">RNA helicase</fullName>
    </recommendedName>
</protein>
<dbReference type="InterPro" id="IPR036867">
    <property type="entry name" value="R3H_dom_sf"/>
</dbReference>
<reference evidence="14 16" key="2">
    <citation type="journal article" date="2013" name="Nature">
        <title>Insights into bilaterian evolution from three spiralian genomes.</title>
        <authorList>
            <person name="Simakov O."/>
            <person name="Marletaz F."/>
            <person name="Cho S.J."/>
            <person name="Edsinger-Gonzales E."/>
            <person name="Havlak P."/>
            <person name="Hellsten U."/>
            <person name="Kuo D.H."/>
            <person name="Larsson T."/>
            <person name="Lv J."/>
            <person name="Arendt D."/>
            <person name="Savage R."/>
            <person name="Osoegawa K."/>
            <person name="de Jong P."/>
            <person name="Grimwood J."/>
            <person name="Chapman J.A."/>
            <person name="Shapiro H."/>
            <person name="Aerts A."/>
            <person name="Otillar R.P."/>
            <person name="Terry A.Y."/>
            <person name="Boore J.L."/>
            <person name="Grigoriev I.V."/>
            <person name="Lindberg D.R."/>
            <person name="Seaver E.C."/>
            <person name="Weisblat D.A."/>
            <person name="Putnam N.H."/>
            <person name="Rokhsar D.S."/>
        </authorList>
    </citation>
    <scope>NUCLEOTIDE SEQUENCE</scope>
</reference>
<sequence length="1226" mass="138150">MWGSSESAVQRPNGINNSGQGGGGNQSNKYQGKNVVCVGEELKIAVNLALERFRLSEDMQEFDFPSSLKSNERAYVHNLCVKYGFKSRSKGKKSNRILTVMKKDLNSQSCVLTNVDLVRNSRNQIQNLLQKHPLTVKERQELQQRNERNQMNESMMKEIAKTTTGRLNNGMPQVPPPKSTSPEFLAFQDSLPVSKMKDVIVKTINENKVILISGETGSGKTTQIPQLILNDCHANNKACRIFCTQPRRLSALTIAERVAAERGEKIGHTVGYQIRLESRVSPKTILTFCTNGVLLRTLMAGSQTISDVTHILVDEVHERDRFCDFLLTVLKDLLPRMKHLKLVLMSANINTQLFSTYFTGCPILQLAGRMFDVQELFLEDILKWTNYTNKEMEKRQQSFKFSCNNNSSSSSSSHNNNNNNDIYPSFDYQNPYLNNNSNNNLNKNNSSNNLYTGTEREELEPWLVKEWDDLLAEIWLNVKEEIFSQIFHLILNENVNVDHRHSEMSVTPLMVAAGRGFISVVEKLLNMGANVHVRSSNDWRAIDWAQKFDQAEVVELIEAHIATLENSEDDDANLLKFSDSLTKEDKELLSLYHSSFDDDKVDVDLIICLLQKIHSLQQPAILVFLPGYDEIMTLRERIVENRCFAENARYILYTLHSQMQSSDQKNIFKVPESGTRKIILSTNIAETSITINDVVFVIDSGKVKMKSYDALTSVSMLKTQWISKSSVSQRSGRAGRCRPGVAYHLFSSVRYQHMQEYPLPELVCYPLQELCLHTKLLASPNCKIADFLSKAPEPPAFLITKNAVHLLKQIDALDPFEDLTELGHHLADLPIEPKYGKMILYSVVLKCLDPILTIACSLAYKDPFLLPSLPHQKRAAAMSRRRFAAGTCSDHMALLRAFQSWQKARSEGWEKSFCNKNFLSSSTMEMIVSMRLTQLLGQLRAAGFVRARGGGDIRDLNSNSENWSVVKAALCAGMYPNLIKVNKERSHLITNKESKIRFHSSSVLGPAPNEVGSNMHNVAVSRLPTDWLAFEEMTRMHRTLQVKSCTAISPITVALFAGPAKLPSSQQQQPQQIPADSWHSDSEQEDIKDDNQPKSYLALDDWIKFSFEPGNSTLIVQLRLKWHSLFMRRMKAPTKLWSPFDETTIKTIVNVLTNEEHALGLQQPAGIGQRPRPMCSETSVMSGGSKELSSSSSSLSSLPGAAELSNNQDGSSSAAKNCWYFSNVLH</sequence>
<dbReference type="PROSITE" id="PS51061">
    <property type="entry name" value="R3H"/>
    <property type="match status" value="1"/>
</dbReference>
<dbReference type="InterPro" id="IPR002110">
    <property type="entry name" value="Ankyrin_rpt"/>
</dbReference>
<dbReference type="InterPro" id="IPR011709">
    <property type="entry name" value="DEAD-box_helicase_OB_fold"/>
</dbReference>
<evidence type="ECO:0000256" key="10">
    <source>
        <dbReference type="SAM" id="MobiDB-lite"/>
    </source>
</evidence>
<dbReference type="PROSITE" id="PS50297">
    <property type="entry name" value="ANK_REP_REGION"/>
    <property type="match status" value="1"/>
</dbReference>
<accession>T1EEY5</accession>
<dbReference type="Pfam" id="PF26026">
    <property type="entry name" value="RNA_hel_CTD"/>
    <property type="match status" value="1"/>
</dbReference>
<feature type="compositionally biased region" description="Polar residues" evidence="10">
    <location>
        <begin position="1"/>
        <end position="10"/>
    </location>
</feature>
<evidence type="ECO:0000259" key="12">
    <source>
        <dbReference type="PROSITE" id="PS51192"/>
    </source>
</evidence>
<evidence type="ECO:0000256" key="4">
    <source>
        <dbReference type="ARBA" id="ARBA00022801"/>
    </source>
</evidence>
<comment type="similarity">
    <text evidence="2">Belongs to the DEAD box helicase family. DEAH subfamily.</text>
</comment>
<dbReference type="FunFam" id="3.30.1370.50:FF:000002">
    <property type="entry name" value="Immunoglobulin mu DNA-binding protein 2"/>
    <property type="match status" value="1"/>
</dbReference>
<keyword evidence="3" id="KW-0547">Nucleotide-binding</keyword>
<keyword evidence="8" id="KW-0539">Nucleus</keyword>
<dbReference type="Gene3D" id="1.20.120.1080">
    <property type="match status" value="1"/>
</dbReference>
<dbReference type="InterPro" id="IPR001650">
    <property type="entry name" value="Helicase_C-like"/>
</dbReference>
<dbReference type="PANTHER" id="PTHR18934">
    <property type="entry name" value="ATP-DEPENDENT RNA HELICASE"/>
    <property type="match status" value="1"/>
</dbReference>
<dbReference type="PROSITE" id="PS51194">
    <property type="entry name" value="HELICASE_CTER"/>
    <property type="match status" value="1"/>
</dbReference>
<dbReference type="GO" id="GO:0005634">
    <property type="term" value="C:nucleus"/>
    <property type="evidence" value="ECO:0007669"/>
    <property type="project" value="UniProtKB-SubCell"/>
</dbReference>
<evidence type="ECO:0000313" key="15">
    <source>
        <dbReference type="EnsemblMetazoa" id="HelroP110038"/>
    </source>
</evidence>
<dbReference type="EMBL" id="KB096023">
    <property type="protein sequence ID" value="ESO09137.1"/>
    <property type="molecule type" value="Genomic_DNA"/>
</dbReference>
<dbReference type="RefSeq" id="XP_009013159.1">
    <property type="nucleotide sequence ID" value="XM_009014911.1"/>
</dbReference>
<proteinExistence type="inferred from homology"/>
<keyword evidence="7" id="KW-0694">RNA-binding</keyword>
<dbReference type="EnsemblMetazoa" id="HelroT110038">
    <property type="protein sequence ID" value="HelroP110038"/>
    <property type="gene ID" value="HelroG110038"/>
</dbReference>
<dbReference type="Proteomes" id="UP000015101">
    <property type="component" value="Unassembled WGS sequence"/>
</dbReference>
<comment type="subcellular location">
    <subcellularLocation>
        <location evidence="1">Nucleus</location>
    </subcellularLocation>
</comment>
<dbReference type="InterPro" id="IPR014001">
    <property type="entry name" value="Helicase_ATP-bd"/>
</dbReference>
<dbReference type="PANTHER" id="PTHR18934:SF213">
    <property type="entry name" value="3'-5' RNA HELICASE YTHDC2"/>
    <property type="match status" value="1"/>
</dbReference>
<feature type="domain" description="R3H" evidence="11">
    <location>
        <begin position="40"/>
        <end position="104"/>
    </location>
</feature>
<feature type="compositionally biased region" description="Low complexity" evidence="10">
    <location>
        <begin position="1182"/>
        <end position="1194"/>
    </location>
</feature>
<dbReference type="GO" id="GO:0003677">
    <property type="term" value="F:DNA binding"/>
    <property type="evidence" value="ECO:0007669"/>
    <property type="project" value="UniProtKB-ARBA"/>
</dbReference>
<dbReference type="InterPro" id="IPR048333">
    <property type="entry name" value="HA2_WH"/>
</dbReference>
<evidence type="ECO:0000259" key="13">
    <source>
        <dbReference type="PROSITE" id="PS51194"/>
    </source>
</evidence>
<dbReference type="EMBL" id="AMQM01003171">
    <property type="status" value="NOT_ANNOTATED_CDS"/>
    <property type="molecule type" value="Genomic_DNA"/>
</dbReference>
<evidence type="ECO:0000313" key="14">
    <source>
        <dbReference type="EMBL" id="ESO09137.1"/>
    </source>
</evidence>
<dbReference type="GO" id="GO:0016787">
    <property type="term" value="F:hydrolase activity"/>
    <property type="evidence" value="ECO:0007669"/>
    <property type="project" value="UniProtKB-KW"/>
</dbReference>
<dbReference type="Pfam" id="PF21010">
    <property type="entry name" value="HA2_C"/>
    <property type="match status" value="1"/>
</dbReference>
<dbReference type="Gene3D" id="3.30.1370.50">
    <property type="entry name" value="R3H-like domain"/>
    <property type="match status" value="1"/>
</dbReference>
<dbReference type="GO" id="GO:0003723">
    <property type="term" value="F:RNA binding"/>
    <property type="evidence" value="ECO:0000318"/>
    <property type="project" value="GO_Central"/>
</dbReference>
<dbReference type="FunFam" id="1.25.40.20:FF:000159">
    <property type="entry name" value="probable ATP-dependent RNA helicase YTHDC2"/>
    <property type="match status" value="1"/>
</dbReference>